<dbReference type="Proteomes" id="UP000199006">
    <property type="component" value="Unassembled WGS sequence"/>
</dbReference>
<dbReference type="Pfam" id="PF12728">
    <property type="entry name" value="HTH_17"/>
    <property type="match status" value="1"/>
</dbReference>
<proteinExistence type="predicted"/>
<feature type="domain" description="Helix-turn-helix" evidence="1">
    <location>
        <begin position="42"/>
        <end position="88"/>
    </location>
</feature>
<keyword evidence="3" id="KW-1185">Reference proteome</keyword>
<evidence type="ECO:0000313" key="3">
    <source>
        <dbReference type="Proteomes" id="UP000199006"/>
    </source>
</evidence>
<dbReference type="EMBL" id="FOTI01000001">
    <property type="protein sequence ID" value="SFL09641.1"/>
    <property type="molecule type" value="Genomic_DNA"/>
</dbReference>
<protein>
    <submittedName>
        <fullName evidence="2">DNA binding domain-containing protein, excisionase family</fullName>
    </submittedName>
</protein>
<dbReference type="STRING" id="29563.SAMN02983006_00169"/>
<dbReference type="AlphaFoldDB" id="A0A1I4EZT3"/>
<evidence type="ECO:0000313" key="2">
    <source>
        <dbReference type="EMBL" id="SFL09641.1"/>
    </source>
</evidence>
<gene>
    <name evidence="2" type="ORF">SAMN02983006_00169</name>
</gene>
<organism evidence="2 3">
    <name type="scientific">Halanaerobium salsuginis</name>
    <dbReference type="NCBI Taxonomy" id="29563"/>
    <lineage>
        <taxon>Bacteria</taxon>
        <taxon>Bacillati</taxon>
        <taxon>Bacillota</taxon>
        <taxon>Clostridia</taxon>
        <taxon>Halanaerobiales</taxon>
        <taxon>Halanaerobiaceae</taxon>
        <taxon>Halanaerobium</taxon>
    </lineage>
</organism>
<evidence type="ECO:0000259" key="1">
    <source>
        <dbReference type="Pfam" id="PF12728"/>
    </source>
</evidence>
<dbReference type="InterPro" id="IPR041657">
    <property type="entry name" value="HTH_17"/>
</dbReference>
<name>A0A1I4EZT3_9FIRM</name>
<sequence>MGMLEQIAKDLEELKEKLDKLPALGLGPSPEMESKFKDKEGLKAEEAAEYLGVGRSSILRHKEQLPHAYLGSRLIFPKSVLREWLEEKSMENVETDVIEKEDYILRKLS</sequence>
<dbReference type="RefSeq" id="WP_089858182.1">
    <property type="nucleotide sequence ID" value="NZ_FOTI01000001.1"/>
</dbReference>
<reference evidence="2 3" key="1">
    <citation type="submission" date="2016-10" db="EMBL/GenBank/DDBJ databases">
        <authorList>
            <person name="de Groot N.N."/>
        </authorList>
    </citation>
    <scope>NUCLEOTIDE SEQUENCE [LARGE SCALE GENOMIC DNA]</scope>
    <source>
        <strain evidence="2 3">ATCC 51327</strain>
    </source>
</reference>
<accession>A0A1I4EZT3</accession>
<dbReference type="OrthoDB" id="1630043at2"/>